<keyword evidence="2" id="KW-1185">Reference proteome</keyword>
<gene>
    <name evidence="1" type="ORF">CKO28_03230</name>
</gene>
<name>A0ABS1DAW2_9PROT</name>
<accession>A0ABS1DAW2</accession>
<evidence type="ECO:0000313" key="1">
    <source>
        <dbReference type="EMBL" id="MBK1667057.1"/>
    </source>
</evidence>
<dbReference type="EMBL" id="NRRL01000003">
    <property type="protein sequence ID" value="MBK1667057.1"/>
    <property type="molecule type" value="Genomic_DNA"/>
</dbReference>
<evidence type="ECO:0000313" key="2">
    <source>
        <dbReference type="Proteomes" id="UP001296873"/>
    </source>
</evidence>
<dbReference type="Proteomes" id="UP001296873">
    <property type="component" value="Unassembled WGS sequence"/>
</dbReference>
<protein>
    <submittedName>
        <fullName evidence="1">Uncharacterized protein</fullName>
    </submittedName>
</protein>
<reference evidence="1 2" key="1">
    <citation type="journal article" date="2020" name="Microorganisms">
        <title>Osmotic Adaptation and Compatible Solute Biosynthesis of Phototrophic Bacteria as Revealed from Genome Analyses.</title>
        <authorList>
            <person name="Imhoff J.F."/>
            <person name="Rahn T."/>
            <person name="Kunzel S."/>
            <person name="Keller A."/>
            <person name="Neulinger S.C."/>
        </authorList>
    </citation>
    <scope>NUCLEOTIDE SEQUENCE [LARGE SCALE GENOMIC DNA]</scope>
    <source>
        <strain evidence="1 2">DSM 9895</strain>
    </source>
</reference>
<proteinExistence type="predicted"/>
<sequence length="124" mass="13894">MSCAETAERRLAQVRDFYHRGALLGASLEACQEVPSFARDLIARMTAPFDGAVPDTDIAAFRRVYETGVREMRDYSRCDNITEERVEIIMKGKRASAGLMDVAEAKRCPPLGRTQVDQAIRQAR</sequence>
<comment type="caution">
    <text evidence="1">The sequence shown here is derived from an EMBL/GenBank/DDBJ whole genome shotgun (WGS) entry which is preliminary data.</text>
</comment>
<organism evidence="1 2">
    <name type="scientific">Rhodovibrio sodomensis</name>
    <dbReference type="NCBI Taxonomy" id="1088"/>
    <lineage>
        <taxon>Bacteria</taxon>
        <taxon>Pseudomonadati</taxon>
        <taxon>Pseudomonadota</taxon>
        <taxon>Alphaproteobacteria</taxon>
        <taxon>Rhodospirillales</taxon>
        <taxon>Rhodovibrionaceae</taxon>
        <taxon>Rhodovibrio</taxon>
    </lineage>
</organism>